<dbReference type="Proteomes" id="UP000789366">
    <property type="component" value="Unassembled WGS sequence"/>
</dbReference>
<comment type="caution">
    <text evidence="1">The sequence shown here is derived from an EMBL/GenBank/DDBJ whole genome shotgun (WGS) entry which is preliminary data.</text>
</comment>
<accession>A0ACA9KE82</accession>
<evidence type="ECO:0000313" key="2">
    <source>
        <dbReference type="Proteomes" id="UP000789366"/>
    </source>
</evidence>
<organism evidence="1 2">
    <name type="scientific">Cetraspora pellucida</name>
    <dbReference type="NCBI Taxonomy" id="1433469"/>
    <lineage>
        <taxon>Eukaryota</taxon>
        <taxon>Fungi</taxon>
        <taxon>Fungi incertae sedis</taxon>
        <taxon>Mucoromycota</taxon>
        <taxon>Glomeromycotina</taxon>
        <taxon>Glomeromycetes</taxon>
        <taxon>Diversisporales</taxon>
        <taxon>Gigasporaceae</taxon>
        <taxon>Cetraspora</taxon>
    </lineage>
</organism>
<evidence type="ECO:0000313" key="1">
    <source>
        <dbReference type="EMBL" id="CAG8468843.1"/>
    </source>
</evidence>
<dbReference type="EMBL" id="CAJVPW010000886">
    <property type="protein sequence ID" value="CAG8468843.1"/>
    <property type="molecule type" value="Genomic_DNA"/>
</dbReference>
<name>A0ACA9KE82_9GLOM</name>
<reference evidence="1" key="1">
    <citation type="submission" date="2021-06" db="EMBL/GenBank/DDBJ databases">
        <authorList>
            <person name="Kallberg Y."/>
            <person name="Tangrot J."/>
            <person name="Rosling A."/>
        </authorList>
    </citation>
    <scope>NUCLEOTIDE SEQUENCE</scope>
    <source>
        <strain evidence="1">28 12/20/2015</strain>
    </source>
</reference>
<sequence length="49" mass="5854">MSSRKFKNKEINRSSSYSNTNKVRPYYDQSPASQSPDKLKFRNYTIKVY</sequence>
<keyword evidence="2" id="KW-1185">Reference proteome</keyword>
<protein>
    <submittedName>
        <fullName evidence="1">8586_t:CDS:1</fullName>
    </submittedName>
</protein>
<gene>
    <name evidence="1" type="ORF">SPELUC_LOCUS1599</name>
</gene>
<proteinExistence type="predicted"/>